<dbReference type="PANTHER" id="PTHR10907">
    <property type="entry name" value="REGUCALCIN"/>
    <property type="match status" value="1"/>
</dbReference>
<keyword evidence="3" id="KW-0862">Zinc</keyword>
<dbReference type="EMBL" id="JARKHS020035385">
    <property type="protein sequence ID" value="KAK8757283.1"/>
    <property type="molecule type" value="Genomic_DNA"/>
</dbReference>
<dbReference type="InterPro" id="IPR005511">
    <property type="entry name" value="SMP-30"/>
</dbReference>
<feature type="active site" description="Proton donor/acceptor" evidence="2">
    <location>
        <position position="251"/>
    </location>
</feature>
<evidence type="ECO:0000259" key="4">
    <source>
        <dbReference type="Pfam" id="PF08450"/>
    </source>
</evidence>
<evidence type="ECO:0000313" key="6">
    <source>
        <dbReference type="Proteomes" id="UP001321473"/>
    </source>
</evidence>
<organism evidence="5 6">
    <name type="scientific">Amblyomma americanum</name>
    <name type="common">Lone star tick</name>
    <dbReference type="NCBI Taxonomy" id="6943"/>
    <lineage>
        <taxon>Eukaryota</taxon>
        <taxon>Metazoa</taxon>
        <taxon>Ecdysozoa</taxon>
        <taxon>Arthropoda</taxon>
        <taxon>Chelicerata</taxon>
        <taxon>Arachnida</taxon>
        <taxon>Acari</taxon>
        <taxon>Parasitiformes</taxon>
        <taxon>Ixodida</taxon>
        <taxon>Ixodoidea</taxon>
        <taxon>Ixodidae</taxon>
        <taxon>Amblyomminae</taxon>
        <taxon>Amblyomma</taxon>
    </lineage>
</organism>
<accession>A0AAQ4D493</accession>
<proteinExistence type="inferred from homology"/>
<sequence>MLAAAAVHTAGVRIVHSAGGLLLQGALLAGLKKAKGQSEASEMKVEVASTRKNLLGEGPHWDGRSSTLLHVDCLGRELVRYDPQLRTETEVIKLEGDVGNAIPYAEDNDLVALCMERGVYRLDLNTREKQLLVEVQDPESTVRTRFNDGKCDALGRLWAGSMPSTGVQNLIPEKNNFWSYSKGQLRHKLDGVSISNGITWTADNRTMFYDDSVPRQIYVFDFDLAAGEIGNRRVLVDFNKTPGYQELGCPDGMTMDVNDKLWVACFEGYAVLQIDPETAKILTKISFPNKYPTSCCFGGKNYDTLYVTSGSFRPDATKPEDGLLFKVTELGVKGKPAYEFGG</sequence>
<dbReference type="PANTHER" id="PTHR10907:SF47">
    <property type="entry name" value="REGUCALCIN"/>
    <property type="match status" value="1"/>
</dbReference>
<evidence type="ECO:0000256" key="1">
    <source>
        <dbReference type="ARBA" id="ARBA00008853"/>
    </source>
</evidence>
<comment type="cofactor">
    <cofactor evidence="3">
        <name>Zn(2+)</name>
        <dbReference type="ChEBI" id="CHEBI:29105"/>
    </cofactor>
    <text evidence="3">Binds 1 divalent metal cation per subunit.</text>
</comment>
<dbReference type="PRINTS" id="PR01790">
    <property type="entry name" value="SMP30FAMILY"/>
</dbReference>
<reference evidence="5 6" key="1">
    <citation type="journal article" date="2023" name="Arcadia Sci">
        <title>De novo assembly of a long-read Amblyomma americanum tick genome.</title>
        <authorList>
            <person name="Chou S."/>
            <person name="Poskanzer K.E."/>
            <person name="Rollins M."/>
            <person name="Thuy-Boun P.S."/>
        </authorList>
    </citation>
    <scope>NUCLEOTIDE SEQUENCE [LARGE SCALE GENOMIC DNA]</scope>
    <source>
        <strain evidence="5">F_SG_1</strain>
        <tissue evidence="5">Salivary glands</tissue>
    </source>
</reference>
<dbReference type="AlphaFoldDB" id="A0AAQ4D493"/>
<keyword evidence="3" id="KW-0479">Metal-binding</keyword>
<evidence type="ECO:0000256" key="2">
    <source>
        <dbReference type="PIRSR" id="PIRSR605511-1"/>
    </source>
</evidence>
<dbReference type="InterPro" id="IPR011042">
    <property type="entry name" value="6-blade_b-propeller_TolB-like"/>
</dbReference>
<keyword evidence="6" id="KW-1185">Reference proteome</keyword>
<dbReference type="Gene3D" id="2.120.10.30">
    <property type="entry name" value="TolB, C-terminal domain"/>
    <property type="match status" value="1"/>
</dbReference>
<feature type="binding site" evidence="3">
    <location>
        <position position="147"/>
    </location>
    <ligand>
        <name>substrate</name>
    </ligand>
</feature>
<dbReference type="Proteomes" id="UP001321473">
    <property type="component" value="Unassembled WGS sequence"/>
</dbReference>
<feature type="binding site" evidence="3">
    <location>
        <position position="196"/>
    </location>
    <ligand>
        <name>a divalent metal cation</name>
        <dbReference type="ChEBI" id="CHEBI:60240"/>
    </ligand>
</feature>
<evidence type="ECO:0000256" key="3">
    <source>
        <dbReference type="PIRSR" id="PIRSR605511-2"/>
    </source>
</evidence>
<gene>
    <name evidence="5" type="ORF">V5799_000015</name>
</gene>
<dbReference type="GO" id="GO:0005509">
    <property type="term" value="F:calcium ion binding"/>
    <property type="evidence" value="ECO:0007669"/>
    <property type="project" value="TreeGrafter"/>
</dbReference>
<protein>
    <recommendedName>
        <fullName evidence="4">SMP-30/Gluconolactonase/LRE-like region domain-containing protein</fullName>
    </recommendedName>
</protein>
<comment type="caution">
    <text evidence="5">The sequence shown here is derived from an EMBL/GenBank/DDBJ whole genome shotgun (WGS) entry which is preliminary data.</text>
</comment>
<dbReference type="SUPFAM" id="SSF63829">
    <property type="entry name" value="Calcium-dependent phosphotriesterase"/>
    <property type="match status" value="1"/>
</dbReference>
<dbReference type="GO" id="GO:0019853">
    <property type="term" value="P:L-ascorbic acid biosynthetic process"/>
    <property type="evidence" value="ECO:0007669"/>
    <property type="project" value="TreeGrafter"/>
</dbReference>
<evidence type="ECO:0000313" key="5">
    <source>
        <dbReference type="EMBL" id="KAK8757283.1"/>
    </source>
</evidence>
<feature type="domain" description="SMP-30/Gluconolactonase/LRE-like region" evidence="4">
    <location>
        <begin position="55"/>
        <end position="310"/>
    </location>
</feature>
<comment type="similarity">
    <text evidence="1">Belongs to the SMP-30/CGR1 family.</text>
</comment>
<feature type="binding site" evidence="3">
    <location>
        <position position="251"/>
    </location>
    <ligand>
        <name>a divalent metal cation</name>
        <dbReference type="ChEBI" id="CHEBI:60240"/>
    </ligand>
</feature>
<dbReference type="Pfam" id="PF08450">
    <property type="entry name" value="SGL"/>
    <property type="match status" value="1"/>
</dbReference>
<feature type="binding site" evidence="3">
    <location>
        <position position="57"/>
    </location>
    <ligand>
        <name>a divalent metal cation</name>
        <dbReference type="ChEBI" id="CHEBI:60240"/>
    </ligand>
</feature>
<dbReference type="InterPro" id="IPR013658">
    <property type="entry name" value="SGL"/>
</dbReference>
<feature type="binding site" evidence="3">
    <location>
        <position position="145"/>
    </location>
    <ligand>
        <name>substrate</name>
    </ligand>
</feature>
<dbReference type="GO" id="GO:0004341">
    <property type="term" value="F:gluconolactonase activity"/>
    <property type="evidence" value="ECO:0007669"/>
    <property type="project" value="TreeGrafter"/>
</dbReference>
<dbReference type="FunFam" id="2.120.10.30:FF:000126">
    <property type="entry name" value="Senescence marker protein-30"/>
    <property type="match status" value="1"/>
</dbReference>
<name>A0AAQ4D493_AMBAM</name>